<dbReference type="Proteomes" id="UP000190696">
    <property type="component" value="Unassembled WGS sequence"/>
</dbReference>
<accession>A0A1S9TCN1</accession>
<organism evidence="1 2">
    <name type="scientific">Bacillus mycoides</name>
    <dbReference type="NCBI Taxonomy" id="1405"/>
    <lineage>
        <taxon>Bacteria</taxon>
        <taxon>Bacillati</taxon>
        <taxon>Bacillota</taxon>
        <taxon>Bacilli</taxon>
        <taxon>Bacillales</taxon>
        <taxon>Bacillaceae</taxon>
        <taxon>Bacillus</taxon>
        <taxon>Bacillus cereus group</taxon>
    </lineage>
</organism>
<dbReference type="AlphaFoldDB" id="A0A1S9TCN1"/>
<dbReference type="EMBL" id="MUAI01000002">
    <property type="protein sequence ID" value="OOR07795.1"/>
    <property type="molecule type" value="Genomic_DNA"/>
</dbReference>
<evidence type="ECO:0000313" key="2">
    <source>
        <dbReference type="Proteomes" id="UP000190696"/>
    </source>
</evidence>
<sequence>MKVYNITLEFTDTRDRKQLQELTCEYATSVKLKEVRKDIKTRILVALMSQIGIGCNLDSLTVTPVR</sequence>
<protein>
    <submittedName>
        <fullName evidence="1">Uncharacterized protein</fullName>
    </submittedName>
</protein>
<gene>
    <name evidence="1" type="ORF">BW900_04600</name>
</gene>
<name>A0A1S9TCN1_BACMY</name>
<proteinExistence type="predicted"/>
<reference evidence="1 2" key="1">
    <citation type="submission" date="2017-01" db="EMBL/GenBank/DDBJ databases">
        <title>Bacillus cereus isolates.</title>
        <authorList>
            <person name="Beno S.M."/>
        </authorList>
    </citation>
    <scope>NUCLEOTIDE SEQUENCE [LARGE SCALE GENOMIC DNA]</scope>
    <source>
        <strain evidence="1 2">FSL W7-1108</strain>
    </source>
</reference>
<evidence type="ECO:0000313" key="1">
    <source>
        <dbReference type="EMBL" id="OOR07795.1"/>
    </source>
</evidence>
<comment type="caution">
    <text evidence="1">The sequence shown here is derived from an EMBL/GenBank/DDBJ whole genome shotgun (WGS) entry which is preliminary data.</text>
</comment>